<protein>
    <submittedName>
        <fullName evidence="1">Uncharacterized protein</fullName>
    </submittedName>
</protein>
<evidence type="ECO:0000313" key="1">
    <source>
        <dbReference type="EMBL" id="KGA20058.1"/>
    </source>
</evidence>
<proteinExistence type="predicted"/>
<name>A0A094SNA7_9ZZZZ</name>
<organism evidence="1">
    <name type="scientific">freshwater metagenome</name>
    <dbReference type="NCBI Taxonomy" id="449393"/>
    <lineage>
        <taxon>unclassified sequences</taxon>
        <taxon>metagenomes</taxon>
        <taxon>ecological metagenomes</taxon>
    </lineage>
</organism>
<comment type="caution">
    <text evidence="1">The sequence shown here is derived from an EMBL/GenBank/DDBJ whole genome shotgun (WGS) entry which is preliminary data.</text>
</comment>
<dbReference type="EMBL" id="JNSK01000006">
    <property type="protein sequence ID" value="KGA20058.1"/>
    <property type="molecule type" value="Genomic_DNA"/>
</dbReference>
<gene>
    <name evidence="1" type="ORF">GM50_3315</name>
</gene>
<sequence>MRKEDLCGRLGRYEFSVALGGDIRAGQEFCKRVHAKFISQVTTHIAQWEKGESALDLFYRLDQLSEI</sequence>
<reference evidence="1" key="1">
    <citation type="submission" date="2014-05" db="EMBL/GenBank/DDBJ databases">
        <title>Key roles for freshwater Actinobacteria revealed by deep metagenomic sequencing.</title>
        <authorList>
            <person name="Ghai R."/>
            <person name="Mizuno C.M."/>
            <person name="Picazo A."/>
            <person name="Camacho A."/>
            <person name="Rodriguez-Valera F."/>
        </authorList>
    </citation>
    <scope>NUCLEOTIDE SEQUENCE</scope>
</reference>
<dbReference type="AlphaFoldDB" id="A0A094SNA7"/>
<accession>A0A094SNA7</accession>